<accession>A0A5B0VZM7</accession>
<dbReference type="InterPro" id="IPR044861">
    <property type="entry name" value="IPNS-like_FE2OG_OXY"/>
</dbReference>
<dbReference type="Pfam" id="PF03171">
    <property type="entry name" value="2OG-FeII_Oxy"/>
    <property type="match status" value="1"/>
</dbReference>
<dbReference type="Gene3D" id="2.60.120.330">
    <property type="entry name" value="B-lactam Antibiotic, Isopenicillin N Synthase, Chain"/>
    <property type="match status" value="1"/>
</dbReference>
<dbReference type="STRING" id="880156.AM629_14320"/>
<dbReference type="EMBL" id="VTUW01000045">
    <property type="protein sequence ID" value="KAA1179778.1"/>
    <property type="molecule type" value="Genomic_DNA"/>
</dbReference>
<organism evidence="2 3">
    <name type="scientific">Photorhabdus heterorhabditis</name>
    <dbReference type="NCBI Taxonomy" id="880156"/>
    <lineage>
        <taxon>Bacteria</taxon>
        <taxon>Pseudomonadati</taxon>
        <taxon>Pseudomonadota</taxon>
        <taxon>Gammaproteobacteria</taxon>
        <taxon>Enterobacterales</taxon>
        <taxon>Morganellaceae</taxon>
        <taxon>Photorhabdus</taxon>
    </lineage>
</organism>
<evidence type="ECO:0000259" key="1">
    <source>
        <dbReference type="Pfam" id="PF03171"/>
    </source>
</evidence>
<evidence type="ECO:0000313" key="2">
    <source>
        <dbReference type="EMBL" id="KAA1179778.1"/>
    </source>
</evidence>
<proteinExistence type="predicted"/>
<dbReference type="AlphaFoldDB" id="A0A5B0VZM7"/>
<evidence type="ECO:0000313" key="3">
    <source>
        <dbReference type="Proteomes" id="UP000322184"/>
    </source>
</evidence>
<sequence>MKNASTMRAPVKLPPMPSESIALKTYKSVNMARSHLEGDELLFTDNDGFERAIRHGFFLLEAPSYMNFEYGERFAYHFFEPATEGELRPYTGFKSCTFSNSYEGYSDKKHDQWESFRITRKHWNLIPTEVATLGRQMAHVGICILRSVLNYVGIPRSDWELVTGGCSEGLGNQNMGFNHYRSEKATRGSKFHRDVGWVTVLRTTERGLLAYIDGELLAIDPVPGYLIINFGSSIEVLTENLIKNVRASIHGVVRTERNGQCDRVSYTTSLVSNLTGNIYKYGPKGPISVQSVKEFVAQEVTRAYDDDDDTL</sequence>
<feature type="domain" description="Isopenicillin N synthase-like Fe(2+) 2OG dioxygenase" evidence="1">
    <location>
        <begin position="174"/>
        <end position="268"/>
    </location>
</feature>
<dbReference type="Proteomes" id="UP000322184">
    <property type="component" value="Unassembled WGS sequence"/>
</dbReference>
<reference evidence="2 3" key="1">
    <citation type="submission" date="2019-09" db="EMBL/GenBank/DDBJ databases">
        <title>Whole genome sequence of Photorhabdus heterorhabditis strain ETL (Enterobacteriales: Enterobacteriaceae) a bacterial symbiont of Heterorhabditis zealandica strain ETL (Rhabditida: Heterorhabditidae).</title>
        <authorList>
            <person name="Lulamba T.E."/>
            <person name="Serepa-Dlamini M.H."/>
        </authorList>
    </citation>
    <scope>NUCLEOTIDE SEQUENCE [LARGE SCALE GENOMIC DNA]</scope>
    <source>
        <strain evidence="2 3">ETL</strain>
    </source>
</reference>
<dbReference type="SUPFAM" id="SSF51197">
    <property type="entry name" value="Clavaminate synthase-like"/>
    <property type="match status" value="1"/>
</dbReference>
<gene>
    <name evidence="2" type="ORF">F0L16_18005</name>
</gene>
<name>A0A5B0VZM7_9GAMM</name>
<comment type="caution">
    <text evidence="2">The sequence shown here is derived from an EMBL/GenBank/DDBJ whole genome shotgun (WGS) entry which is preliminary data.</text>
</comment>
<protein>
    <recommendedName>
        <fullName evidence="1">Isopenicillin N synthase-like Fe(2+) 2OG dioxygenase domain-containing protein</fullName>
    </recommendedName>
</protein>
<dbReference type="InterPro" id="IPR027443">
    <property type="entry name" value="IPNS-like_sf"/>
</dbReference>